<feature type="region of interest" description="Disordered" evidence="2">
    <location>
        <begin position="388"/>
        <end position="415"/>
    </location>
</feature>
<organism evidence="3 4">
    <name type="scientific">Symbiodinium microadriaticum</name>
    <name type="common">Dinoflagellate</name>
    <name type="synonym">Zooxanthella microadriatica</name>
    <dbReference type="NCBI Taxonomy" id="2951"/>
    <lineage>
        <taxon>Eukaryota</taxon>
        <taxon>Sar</taxon>
        <taxon>Alveolata</taxon>
        <taxon>Dinophyceae</taxon>
        <taxon>Suessiales</taxon>
        <taxon>Symbiodiniaceae</taxon>
        <taxon>Symbiodinium</taxon>
    </lineage>
</organism>
<feature type="region of interest" description="Disordered" evidence="2">
    <location>
        <begin position="891"/>
        <end position="924"/>
    </location>
</feature>
<dbReference type="OrthoDB" id="410381at2759"/>
<protein>
    <submittedName>
        <fullName evidence="3">Uncharacterized protein</fullName>
    </submittedName>
</protein>
<feature type="region of interest" description="Disordered" evidence="2">
    <location>
        <begin position="1996"/>
        <end position="2039"/>
    </location>
</feature>
<feature type="compositionally biased region" description="Pro residues" evidence="2">
    <location>
        <begin position="1299"/>
        <end position="1308"/>
    </location>
</feature>
<keyword evidence="4" id="KW-1185">Reference proteome</keyword>
<keyword evidence="1" id="KW-0175">Coiled coil</keyword>
<dbReference type="EMBL" id="LSRX01000134">
    <property type="protein sequence ID" value="OLQ07662.1"/>
    <property type="molecule type" value="Genomic_DNA"/>
</dbReference>
<dbReference type="Proteomes" id="UP000186817">
    <property type="component" value="Unassembled WGS sequence"/>
</dbReference>
<accession>A0A1Q9EJP8</accession>
<proteinExistence type="predicted"/>
<evidence type="ECO:0000313" key="4">
    <source>
        <dbReference type="Proteomes" id="UP000186817"/>
    </source>
</evidence>
<feature type="region of interest" description="Disordered" evidence="2">
    <location>
        <begin position="1260"/>
        <end position="1311"/>
    </location>
</feature>
<comment type="caution">
    <text evidence="3">The sequence shown here is derived from an EMBL/GenBank/DDBJ whole genome shotgun (WGS) entry which is preliminary data.</text>
</comment>
<evidence type="ECO:0000313" key="3">
    <source>
        <dbReference type="EMBL" id="OLQ07662.1"/>
    </source>
</evidence>
<evidence type="ECO:0000256" key="1">
    <source>
        <dbReference type="SAM" id="Coils"/>
    </source>
</evidence>
<dbReference type="Gene3D" id="3.60.10.10">
    <property type="entry name" value="Endonuclease/exonuclease/phosphatase"/>
    <property type="match status" value="1"/>
</dbReference>
<reference evidence="3 4" key="1">
    <citation type="submission" date="2016-02" db="EMBL/GenBank/DDBJ databases">
        <title>Genome analysis of coral dinoflagellate symbionts highlights evolutionary adaptations to a symbiotic lifestyle.</title>
        <authorList>
            <person name="Aranda M."/>
            <person name="Li Y."/>
            <person name="Liew Y.J."/>
            <person name="Baumgarten S."/>
            <person name="Simakov O."/>
            <person name="Wilson M."/>
            <person name="Piel J."/>
            <person name="Ashoor H."/>
            <person name="Bougouffa S."/>
            <person name="Bajic V.B."/>
            <person name="Ryu T."/>
            <person name="Ravasi T."/>
            <person name="Bayer T."/>
            <person name="Micklem G."/>
            <person name="Kim H."/>
            <person name="Bhak J."/>
            <person name="Lajeunesse T.C."/>
            <person name="Voolstra C.R."/>
        </authorList>
    </citation>
    <scope>NUCLEOTIDE SEQUENCE [LARGE SCALE GENOMIC DNA]</scope>
    <source>
        <strain evidence="3 4">CCMP2467</strain>
    </source>
</reference>
<dbReference type="InterPro" id="IPR036691">
    <property type="entry name" value="Endo/exonu/phosph_ase_sf"/>
</dbReference>
<feature type="compositionally biased region" description="Polar residues" evidence="2">
    <location>
        <begin position="388"/>
        <end position="402"/>
    </location>
</feature>
<feature type="region of interest" description="Disordered" evidence="2">
    <location>
        <begin position="761"/>
        <end position="823"/>
    </location>
</feature>
<sequence>MGRGRGANRSDGGQGFHVWRGAWSPSQNAPWKSNPPRQQPGAIPGYMSVQLDSEAAAYSQSGVAAGPSMDGDAQLVPTVQSALNQTRKAEGKVQKLKSSLAQRQAKFKEWEVKMMTGYQRERARYAKDTERLQREIQEAEQEQAEARSALRAMAFTSLGGDRERDVEMPPVENVFAAWAQAEECGNMDVLHRALSAEVTPPRTSTAAPRSPPMGFGPAPGLGPPVLPAAMDPYMLSGTPRRFSGLAVDARIGQEPVPPNAPPTAPPSLREEASGYGTFRRSWESPYRDAGATLEEAQAALARGQRIRIIEDDGDEVGDELDMAGSVAPTEVPAWLHFCIVQLEAFFIALQVQAESLCEAYGPEVFGDLPGLVAHLQPSENAVSATLGESVTSTRDVTPAQSSVPPPQNLSSEAGLDASEVETSGLGVALDVPAFVAAAGYRIASCSVGVAFPSSVESIENQVRTHVADLLEESGDQLAPVYPQVVPGVAAFVSYPPWFSEAGLVTAFLDARAIRGHAFAIVPSFPTSAEEIRRAAGFSSVMAHDIFVSGHPSPLRPGAPVELQAGALIRLLPVGSKPLWAAPLAFALWHPHYWPSGVLVPRTREAACALVLHSSGKYLYDRFCSDDWANQNGIAALVGVSLADVRMQAADPQEMLPYVYRGSPVRGVLAVVERGHGRDAQDRALPYLVFLDSRPLGFDLNFVVCDSTTLTIEWLLQYLQQPPPAGWKLVVKGGQRHGRMIDFLPGEVLILAFHRCDYEGEEQYESEQGFSPDPEQDDDQSPDEGHRSDSSTRSRSRGHESAPRSRSADHSYQGLQTPPEGGVANRCIHRKGEVQGHEKVATRGHSRAPDINVHVDALSCILGSLAQLGAPICTLRVPDFAGICLRMCGGANETGQGQPFPPDPRDLGDRSPRRPNPPNFRAAPPELAPAAVQATVRARFVLLIEGYRPETVPLTLPVPCDIACAMQELQTYRMPDVRRLFPRLLPVPHQPATGFAVFLATPRWPKSEVEVVLDCRTFSGLLHTACLPPVANLALLRARAGIAWWRNAEVWIEPYTRPVPENEVFRLFPGSVVVFLTANAPAPQMTDLTTMLRSTDCWDHLEPLPFIYDPALWVVTDEGAFRFAVEGNRPRRFVLAHALEYDPSRLVVIGPEPPIRNFCDQGASTDAVIVASQNVPINRASDTGLCVVVIDQRPILLGVTWKVVTNGLFSMGRYAAEIPRRCPAGYQLAFSGAFPLFGTDLLRVADATCLTVEFVAVRPLPQDGADDNSDSGPTVHTLHSNDEGSSSYDSDSDSSGSGPPAGPPPPRPLTSPGQPHWCAQMIALLGTCAVPAAAESLLTAQPASSADPSWLFAIIHFWMLGFLCRIVSSFLGRYLEAISCKSADDPSFGHGSHWALESLSVATRLLQIPPCAMPRDLARLLCSGELVEGLVEFEPIDVAVTFVILKPAYSPEFVTLVLQLPCTWGEVEALLLDARVTAMCVRFPFVWPVAHQHIPGFAVLLAAPRWDPHAVVVCLNSAAFDGRVYAAYAPPYIDHDGLCWLASMPSGIDFDVFVDGDDQPLARGPEVHLAQGMQIVYVEAGQVPTAGHALHQLLLTPAFWEGDASFPIADAPAAFGGRVFLEPGAVMTVDFVPVMSPIDAVAPGPAPATTESNSDELDDATGPDLRARAFVVLGQDYAPELIQIALPAPTRVQDALARVSSARRPRDRFCLPYLLPVVPQPSGNHALLLALPPWPVEGAYIACDLSAHDGRTFALHIGTRTDRAGLLIAVGIVDGTGIEIYIRDMPWALVDGVVAELGHGDLVQFVPEHQAVAVVSTLADMLASPTHWRYVAPALTLFLGDTWVVHDDGAFRHQVRPERRSFSRHDVAARLGILPSDLVIQMPQPRIHDFWRRGQPTMHVMYAVWAPGCATAGDLHEAVCFIDLRPVLCGLYVARCQDYCLDVCELLTRFARRCPAGLQVQAERQGALLPPFERALPVNNGDVITVFVLPDSLTRDWGRGGGGPPGHPPPPDHPSRVSPGITAQTPMLQRRPPITNRQRRRRCPAQVVLDCVTRRHGVLALPHAATAAEEGGFLCSLLPVGRPVQLLALAEEEPTVLISAMLRSRPCLLASPGQALRRTTGHKGSLFNEVADVIAKAAARGETFGGWDVEAEVPPFWWRNGARAFDWAGLIHQCLRRNPALPSCGKVLAACDGSAGLSPLQCIEPFLPFCPGSMHTETEVGFLKLTLATYNVLSLCGRSFTDNRHAGLAYAPARKAPCILTDSRDSDPRRILVLFMAANLRILFASLHAPHRGAEAPILSAWWAETKRLLENHASKGVVYLLGDFNAAVGSLTSRSVGDLDADVQDVAGDHLHDLLHRLSLWVPSTFQGVHSGPSGTYVQKRNQAESRNDFIAIPDCFDQCSIRSWVEPRIHAGQPVIDHIAALVSVNARVTSRFGEAPRRKARQLARLRCAVRFHELAAAFASLRCGHGGPLRSMWCSQWAQRADATFARLGRCLSEASKDLRKGCKADRAAYLSTLADSVEGGGHAAHDDLRRLLCRRKKRPYAPDVLPQLLDEDGTLCGDSVETISRWRRHFSRLEGGIAMGPAEIAKLAPPPAPLGIDIPIEDFPAPSDLLCAILHAKTGKACGPDGIPAELGHTQPTALQQVLLPLLMKIGLMCREPLGLKSGILTWLYKGRVSKVECGSYRAIMLLSVIAKTFHRAFRPAIYRFFAQHSLPIQLGGKKSATVLYGSHISRAYGKWCASKAMSTVILFADVSAAYYSAVRALTARREEDEGAAQCRHQDPEVQLQLDKPSALSRGDASEWLQAMTHDLKDRTWMTLNTDDTPVLTTQGSRPGSSWADLFFGVTVPGILAVRDQMRQESPKQATQVLVEWDGWRGFFDPPSGVVLTSTSAVLEDVVWADDLASYLEISRPDEAASVVGLEASFLNDSFRS</sequence>
<feature type="compositionally biased region" description="Basic and acidic residues" evidence="2">
    <location>
        <begin position="902"/>
        <end position="911"/>
    </location>
</feature>
<feature type="region of interest" description="Disordered" evidence="2">
    <location>
        <begin position="2774"/>
        <end position="2794"/>
    </location>
</feature>
<evidence type="ECO:0000256" key="2">
    <source>
        <dbReference type="SAM" id="MobiDB-lite"/>
    </source>
</evidence>
<feature type="region of interest" description="Disordered" evidence="2">
    <location>
        <begin position="253"/>
        <end position="273"/>
    </location>
</feature>
<feature type="compositionally biased region" description="Pro residues" evidence="2">
    <location>
        <begin position="255"/>
        <end position="265"/>
    </location>
</feature>
<gene>
    <name evidence="3" type="ORF">AK812_SmicGene8898</name>
</gene>
<feature type="compositionally biased region" description="Basic and acidic residues" evidence="2">
    <location>
        <begin position="782"/>
        <end position="808"/>
    </location>
</feature>
<feature type="compositionally biased region" description="Low complexity" evidence="2">
    <location>
        <begin position="1282"/>
        <end position="1297"/>
    </location>
</feature>
<feature type="coiled-coil region" evidence="1">
    <location>
        <begin position="115"/>
        <end position="152"/>
    </location>
</feature>
<dbReference type="SUPFAM" id="SSF56219">
    <property type="entry name" value="DNase I-like"/>
    <property type="match status" value="1"/>
</dbReference>
<feature type="region of interest" description="Disordered" evidence="2">
    <location>
        <begin position="1"/>
        <end position="45"/>
    </location>
</feature>
<name>A0A1Q9EJP8_SYMMI</name>